<dbReference type="InterPro" id="IPR016181">
    <property type="entry name" value="Acyl_CoA_acyltransferase"/>
</dbReference>
<reference evidence="2" key="1">
    <citation type="submission" date="2020-11" db="EMBL/GenBank/DDBJ databases">
        <authorList>
            <consortium name="DOE Joint Genome Institute"/>
            <person name="Ahrendt S."/>
            <person name="Riley R."/>
            <person name="Andreopoulos W."/>
            <person name="Labutti K."/>
            <person name="Pangilinan J."/>
            <person name="Ruiz-Duenas F.J."/>
            <person name="Barrasa J.M."/>
            <person name="Sanchez-Garcia M."/>
            <person name="Camarero S."/>
            <person name="Miyauchi S."/>
            <person name="Serrano A."/>
            <person name="Linde D."/>
            <person name="Babiker R."/>
            <person name="Drula E."/>
            <person name="Ayuso-Fernandez I."/>
            <person name="Pacheco R."/>
            <person name="Padilla G."/>
            <person name="Ferreira P."/>
            <person name="Barriuso J."/>
            <person name="Kellner H."/>
            <person name="Castanera R."/>
            <person name="Alfaro M."/>
            <person name="Ramirez L."/>
            <person name="Pisabarro A.G."/>
            <person name="Kuo A."/>
            <person name="Tritt A."/>
            <person name="Lipzen A."/>
            <person name="He G."/>
            <person name="Yan M."/>
            <person name="Ng V."/>
            <person name="Cullen D."/>
            <person name="Martin F."/>
            <person name="Rosso M.-N."/>
            <person name="Henrissat B."/>
            <person name="Hibbett D."/>
            <person name="Martinez A.T."/>
            <person name="Grigoriev I.V."/>
        </authorList>
    </citation>
    <scope>NUCLEOTIDE SEQUENCE</scope>
    <source>
        <strain evidence="2">MF-IS2</strain>
    </source>
</reference>
<evidence type="ECO:0000259" key="1">
    <source>
        <dbReference type="PROSITE" id="PS51186"/>
    </source>
</evidence>
<protein>
    <submittedName>
        <fullName evidence="2">Acyl-CoA N-acyltransferase</fullName>
    </submittedName>
</protein>
<comment type="caution">
    <text evidence="2">The sequence shown here is derived from an EMBL/GenBank/DDBJ whole genome shotgun (WGS) entry which is preliminary data.</text>
</comment>
<keyword evidence="3" id="KW-1185">Reference proteome</keyword>
<sequence>IPSHDIIVVSSRDELQQCFDVRVEVFHHEQGFPLDLELDELATRLFYHYISAHILLRLTPSLKPIGTIRGYVVPGTTDTYKLTRLAILKEYRKYGFGRELVEALHTWIKAHSSGTTPLIPVPGFYSKFGYTPEGEEFIEDGDPHQKMVLRISVPT</sequence>
<dbReference type="OrthoDB" id="329272at2759"/>
<dbReference type="EMBL" id="MU151168">
    <property type="protein sequence ID" value="KAF9448239.1"/>
    <property type="molecule type" value="Genomic_DNA"/>
</dbReference>
<organism evidence="2 3">
    <name type="scientific">Macrolepiota fuliginosa MF-IS2</name>
    <dbReference type="NCBI Taxonomy" id="1400762"/>
    <lineage>
        <taxon>Eukaryota</taxon>
        <taxon>Fungi</taxon>
        <taxon>Dikarya</taxon>
        <taxon>Basidiomycota</taxon>
        <taxon>Agaricomycotina</taxon>
        <taxon>Agaricomycetes</taxon>
        <taxon>Agaricomycetidae</taxon>
        <taxon>Agaricales</taxon>
        <taxon>Agaricineae</taxon>
        <taxon>Agaricaceae</taxon>
        <taxon>Macrolepiota</taxon>
    </lineage>
</organism>
<proteinExistence type="predicted"/>
<dbReference type="SUPFAM" id="SSF55729">
    <property type="entry name" value="Acyl-CoA N-acyltransferases (Nat)"/>
    <property type="match status" value="1"/>
</dbReference>
<accession>A0A9P6C4A0</accession>
<evidence type="ECO:0000313" key="3">
    <source>
        <dbReference type="Proteomes" id="UP000807342"/>
    </source>
</evidence>
<gene>
    <name evidence="2" type="ORF">P691DRAFT_639673</name>
</gene>
<feature type="domain" description="N-acetyltransferase" evidence="1">
    <location>
        <begin position="5"/>
        <end position="154"/>
    </location>
</feature>
<dbReference type="Pfam" id="PF13508">
    <property type="entry name" value="Acetyltransf_7"/>
    <property type="match status" value="1"/>
</dbReference>
<dbReference type="CDD" id="cd04301">
    <property type="entry name" value="NAT_SF"/>
    <property type="match status" value="1"/>
</dbReference>
<dbReference type="InterPro" id="IPR000182">
    <property type="entry name" value="GNAT_dom"/>
</dbReference>
<dbReference type="Gene3D" id="3.40.630.30">
    <property type="match status" value="1"/>
</dbReference>
<feature type="non-terminal residue" evidence="2">
    <location>
        <position position="155"/>
    </location>
</feature>
<dbReference type="AlphaFoldDB" id="A0A9P6C4A0"/>
<evidence type="ECO:0000313" key="2">
    <source>
        <dbReference type="EMBL" id="KAF9448239.1"/>
    </source>
</evidence>
<dbReference type="Proteomes" id="UP000807342">
    <property type="component" value="Unassembled WGS sequence"/>
</dbReference>
<feature type="non-terminal residue" evidence="2">
    <location>
        <position position="1"/>
    </location>
</feature>
<name>A0A9P6C4A0_9AGAR</name>
<dbReference type="GO" id="GO:0016747">
    <property type="term" value="F:acyltransferase activity, transferring groups other than amino-acyl groups"/>
    <property type="evidence" value="ECO:0007669"/>
    <property type="project" value="InterPro"/>
</dbReference>
<dbReference type="PROSITE" id="PS51186">
    <property type="entry name" value="GNAT"/>
    <property type="match status" value="1"/>
</dbReference>